<reference evidence="2 3" key="1">
    <citation type="submission" date="2019-01" db="EMBL/GenBank/DDBJ databases">
        <title>Draft genome sequence of Dictyobacter sp. Uno17.</title>
        <authorList>
            <person name="Wang C.M."/>
            <person name="Zheng Y."/>
            <person name="Sakai Y."/>
            <person name="Abe K."/>
            <person name="Yokota A."/>
            <person name="Yabe S."/>
        </authorList>
    </citation>
    <scope>NUCLEOTIDE SEQUENCE [LARGE SCALE GENOMIC DNA]</scope>
    <source>
        <strain evidence="2 3">Uno17</strain>
    </source>
</reference>
<name>A0A5A5TK07_9CHLR</name>
<feature type="compositionally biased region" description="Polar residues" evidence="1">
    <location>
        <begin position="102"/>
        <end position="147"/>
    </location>
</feature>
<comment type="caution">
    <text evidence="2">The sequence shown here is derived from an EMBL/GenBank/DDBJ whole genome shotgun (WGS) entry which is preliminary data.</text>
</comment>
<evidence type="ECO:0000313" key="3">
    <source>
        <dbReference type="Proteomes" id="UP000322530"/>
    </source>
</evidence>
<sequence>MRMFTVTLRNFPWRTRFQALWYNRHKVAVLCTSLLLFGICLSTIYWQFQTAQAKDITATNDSGSGDTQKKSDQASITQTPSATSSPSGSSITPEVGIIPTPSIHTNPSANAGSTTPPDNSQTYPPASSGTTPPAQSGQTYQPVTPGNSGSGTTSAPTRTASTPAVSPTRGTTLTPTATATPPTTNPATPTATDTPTVTDTATDTPTSTVTPSPVPTATITPIPTSGTPTLTQLDQITHGAFGADNNYVPNSWGVQKNRVIRTSNGDVFTTYISAGAGNTDRRWHLMRKTPTGNWQKLQSGDAGQEPINILRGPHDEIYLFTWPGTAGILNQISSSDGGRSFQTRQIPGEWIADQGYSGSTIDAQGNMVIFQTGYNVPGVFYWSYYDAASQQWTFHTTTINYRYTYAFFFLGPKHDLTITAMRDVLRPELGYPSSTGFNYIFNAIKYFYIPNIDDPATIQDLNVAEVQPQNNSDYDITYLMDSYIDTYGRTHILYNNLYNGTHHVVIANGKIIKDVILNIDYRTKARITQDAASHFYIISTSGDGKTLNVYPGADNDTDGTQLAAPTHLDISQFPACTDDDFCHEPTFTIPRAGNPNSDILDGTYGAYTREIYFQINLHGKP</sequence>
<evidence type="ECO:0000313" key="2">
    <source>
        <dbReference type="EMBL" id="GCF11950.1"/>
    </source>
</evidence>
<dbReference type="AlphaFoldDB" id="A0A5A5TK07"/>
<dbReference type="Proteomes" id="UP000322530">
    <property type="component" value="Unassembled WGS sequence"/>
</dbReference>
<feature type="region of interest" description="Disordered" evidence="1">
    <location>
        <begin position="58"/>
        <end position="227"/>
    </location>
</feature>
<keyword evidence="3" id="KW-1185">Reference proteome</keyword>
<accession>A0A5A5TK07</accession>
<organism evidence="2 3">
    <name type="scientific">Dictyobacter arantiisoli</name>
    <dbReference type="NCBI Taxonomy" id="2014874"/>
    <lineage>
        <taxon>Bacteria</taxon>
        <taxon>Bacillati</taxon>
        <taxon>Chloroflexota</taxon>
        <taxon>Ktedonobacteria</taxon>
        <taxon>Ktedonobacterales</taxon>
        <taxon>Dictyobacteraceae</taxon>
        <taxon>Dictyobacter</taxon>
    </lineage>
</organism>
<gene>
    <name evidence="2" type="ORF">KDI_55140</name>
</gene>
<dbReference type="EMBL" id="BIXY01000182">
    <property type="protein sequence ID" value="GCF11950.1"/>
    <property type="molecule type" value="Genomic_DNA"/>
</dbReference>
<evidence type="ECO:0008006" key="4">
    <source>
        <dbReference type="Google" id="ProtNLM"/>
    </source>
</evidence>
<proteinExistence type="predicted"/>
<evidence type="ECO:0000256" key="1">
    <source>
        <dbReference type="SAM" id="MobiDB-lite"/>
    </source>
</evidence>
<protein>
    <recommendedName>
        <fullName evidence="4">Sialidase domain-containing protein</fullName>
    </recommendedName>
</protein>
<feature type="compositionally biased region" description="Low complexity" evidence="1">
    <location>
        <begin position="150"/>
        <end position="227"/>
    </location>
</feature>
<feature type="compositionally biased region" description="Low complexity" evidence="1">
    <location>
        <begin position="73"/>
        <end position="92"/>
    </location>
</feature>